<organism evidence="2">
    <name type="scientific">Fopius arisanus</name>
    <dbReference type="NCBI Taxonomy" id="64838"/>
    <lineage>
        <taxon>Eukaryota</taxon>
        <taxon>Metazoa</taxon>
        <taxon>Ecdysozoa</taxon>
        <taxon>Arthropoda</taxon>
        <taxon>Hexapoda</taxon>
        <taxon>Insecta</taxon>
        <taxon>Pterygota</taxon>
        <taxon>Neoptera</taxon>
        <taxon>Endopterygota</taxon>
        <taxon>Hymenoptera</taxon>
        <taxon>Apocrita</taxon>
        <taxon>Ichneumonoidea</taxon>
        <taxon>Braconidae</taxon>
        <taxon>Opiinae</taxon>
        <taxon>Fopius</taxon>
    </lineage>
</organism>
<dbReference type="InterPro" id="IPR029071">
    <property type="entry name" value="Ubiquitin-like_domsf"/>
</dbReference>
<dbReference type="InterPro" id="IPR000626">
    <property type="entry name" value="Ubiquitin-like_dom"/>
</dbReference>
<proteinExistence type="predicted"/>
<name>A0A0C9PV29_9HYME</name>
<accession>A0A0C9PV29</accession>
<evidence type="ECO:0000259" key="1">
    <source>
        <dbReference type="PROSITE" id="PS50053"/>
    </source>
</evidence>
<feature type="domain" description="Ubiquitin-like" evidence="1">
    <location>
        <begin position="189"/>
        <end position="262"/>
    </location>
</feature>
<dbReference type="EMBL" id="GBYB01005258">
    <property type="protein sequence ID" value="JAG75025.1"/>
    <property type="molecule type" value="Transcribed_RNA"/>
</dbReference>
<dbReference type="AlphaFoldDB" id="A0A0C9PV29"/>
<dbReference type="CDD" id="cd17039">
    <property type="entry name" value="Ubl_ubiquitin_like"/>
    <property type="match status" value="1"/>
</dbReference>
<protein>
    <submittedName>
        <fullName evidence="2">ORF c22783_g4_i1|g.54275 c22783_g4_i1|m.542 75 type:internal len:822 (-) protein</fullName>
    </submittedName>
</protein>
<dbReference type="SUPFAM" id="SSF54236">
    <property type="entry name" value="Ubiquitin-like"/>
    <property type="match status" value="1"/>
</dbReference>
<feature type="non-terminal residue" evidence="2">
    <location>
        <position position="1"/>
    </location>
</feature>
<evidence type="ECO:0000313" key="2">
    <source>
        <dbReference type="EMBL" id="JAG75025.1"/>
    </source>
</evidence>
<reference evidence="2" key="1">
    <citation type="submission" date="2015-01" db="EMBL/GenBank/DDBJ databases">
        <title>Transcriptome Assembly of Fopius arisanus.</title>
        <authorList>
            <person name="Geib S."/>
        </authorList>
    </citation>
    <scope>NUCLEOTIDE SEQUENCE</scope>
</reference>
<dbReference type="PROSITE" id="PS50053">
    <property type="entry name" value="UBIQUITIN_2"/>
    <property type="match status" value="1"/>
</dbReference>
<feature type="non-terminal residue" evidence="2">
    <location>
        <position position="821"/>
    </location>
</feature>
<sequence length="821" mass="95007">EIKLSCKQSVESITEKEDVVGKQPDYATKQNTEEMIISVNKDNALNNPEENTNVEMIDVTKTIDKSRKEVVDKDHVNYNSDEQIEFKNDYQLKKKQKRRKRMDKSPIHLPLSDFADDSDGVTVILKKKNVVGEEYKFPPKEKKSKILQSVDDDDYCIQHQPDEDFTCSVAMEYLARADFFNISDIRASIYVTYKNFHKFVGKMKINSSIADVRAKIAKLQLIDVNSILLYYNNQTLDDKQCLYHYTQKDEKIVLIMGVRKTSGREAAKVLTKVHFSETIQHEPKNMWNEKYQPLPEHNKTIDQILATNTPLYIKVRRNACKSVQCQLDEIITYPEIEFEPNLPIYTSKIMDNTIVYSSNLLLVPISTIYDEGELRVRTTALGRLLHAVSTRATNLVAINLPEVNFPSQQVSYPLMYGVVPPNAYSMAALYMKDKRYRLKEANKSKDVQFDEGEIELKTFLLYMLSATDLLHLYDDNIKKWNKSAQYDQLMCLINTIPDNAFRHELLSLMNYGQIKQKIIPISVYNYLKKKGLSISSKYPLKYQLRMANKWIQTMTSLNLEHETSSKTLNKVDELYEPMKLIYPRMIQAVIGTSSNEFNELFESLIEQVDNILMIKILRPLLAFDGVITSLKENSTIEINDESELPLIKLTAQFNLFIKIMSRMFAQFLVGTKIYKQKTFVIDGFYEYHFISKYGLGRAQHSEFVLSKDVISSLINIISPDILFNLFDLTKFKDDVSFLMEVARFAAPLLMDAIVEALRYLICDNSYITKNTFGEAISDYDFIRKIIRIFENQNVKMQAEINTFNAYTVDIIGGHDDDDDDD</sequence>
<gene>
    <name evidence="2" type="ORF">g.54275</name>
</gene>